<evidence type="ECO:0000256" key="13">
    <source>
        <dbReference type="PIRSR" id="PIRSR006246-5"/>
    </source>
</evidence>
<feature type="modified residue" description="Pyruvic acid (Ser)" evidence="9 12">
    <location>
        <position position="25"/>
    </location>
</feature>
<reference evidence="15" key="1">
    <citation type="submission" date="2021-04" db="EMBL/GenBank/DDBJ databases">
        <title>A novel Synergistetes isolate from a pyrite-forming mixed culture.</title>
        <authorList>
            <person name="Bunk B."/>
            <person name="Sproer C."/>
            <person name="Spring S."/>
            <person name="Pester M."/>
        </authorList>
    </citation>
    <scope>NUCLEOTIDE SEQUENCE [LARGE SCALE GENOMIC DNA]</scope>
    <source>
        <strain evidence="15">J.5.4.2-T.3.5.2</strain>
    </source>
</reference>
<comment type="pathway">
    <text evidence="9">Cofactor biosynthesis; (R)-pantothenate biosynthesis; beta-alanine from L-aspartate: step 1/1.</text>
</comment>
<dbReference type="EC" id="4.1.1.11" evidence="9"/>
<keyword evidence="7 9" id="KW-0704">Schiff base</keyword>
<dbReference type="RefSeq" id="WP_274373822.1">
    <property type="nucleotide sequence ID" value="NZ_CP072943.1"/>
</dbReference>
<keyword evidence="15" id="KW-1185">Reference proteome</keyword>
<protein>
    <recommendedName>
        <fullName evidence="9">Aspartate 1-decarboxylase</fullName>
        <ecNumber evidence="9">4.1.1.11</ecNumber>
    </recommendedName>
    <alternativeName>
        <fullName evidence="9">Aspartate alpha-decarboxylase</fullName>
    </alternativeName>
    <component>
        <recommendedName>
            <fullName evidence="9">Aspartate 1-decarboxylase beta chain</fullName>
        </recommendedName>
    </component>
    <component>
        <recommendedName>
            <fullName evidence="9">Aspartate 1-decarboxylase alpha chain</fullName>
        </recommendedName>
    </component>
</protein>
<comment type="catalytic activity">
    <reaction evidence="9">
        <text>L-aspartate + H(+) = beta-alanine + CO2</text>
        <dbReference type="Rhea" id="RHEA:19497"/>
        <dbReference type="ChEBI" id="CHEBI:15378"/>
        <dbReference type="ChEBI" id="CHEBI:16526"/>
        <dbReference type="ChEBI" id="CHEBI:29991"/>
        <dbReference type="ChEBI" id="CHEBI:57966"/>
        <dbReference type="EC" id="4.1.1.11"/>
    </reaction>
</comment>
<gene>
    <name evidence="9" type="primary">panD</name>
    <name evidence="14" type="ORF">KAR29_01130</name>
</gene>
<comment type="subcellular location">
    <subcellularLocation>
        <location evidence="9">Cytoplasm</location>
    </subcellularLocation>
</comment>
<evidence type="ECO:0000256" key="10">
    <source>
        <dbReference type="PIRSR" id="PIRSR006246-1"/>
    </source>
</evidence>
<keyword evidence="4 9" id="KW-0068">Autocatalytic cleavage</keyword>
<dbReference type="GO" id="GO:0004068">
    <property type="term" value="F:aspartate 1-decarboxylase activity"/>
    <property type="evidence" value="ECO:0007669"/>
    <property type="project" value="UniProtKB-UniRule"/>
</dbReference>
<keyword evidence="3 9" id="KW-0210">Decarboxylase</keyword>
<feature type="chain" id="PRO_5040553477" description="Aspartate 1-decarboxylase alpha chain" evidence="9 13">
    <location>
        <begin position="25"/>
        <end position="126"/>
    </location>
</feature>
<dbReference type="HAMAP" id="MF_00446">
    <property type="entry name" value="PanD"/>
    <property type="match status" value="1"/>
</dbReference>
<dbReference type="EMBL" id="CP072943">
    <property type="protein sequence ID" value="QTX32577.1"/>
    <property type="molecule type" value="Genomic_DNA"/>
</dbReference>
<keyword evidence="8 9" id="KW-0670">Pyruvate</keyword>
<evidence type="ECO:0000256" key="1">
    <source>
        <dbReference type="ARBA" id="ARBA00022490"/>
    </source>
</evidence>
<keyword evidence="6 9" id="KW-0456">Lyase</keyword>
<comment type="PTM">
    <text evidence="9 12">Is synthesized initially as an inactive proenzyme, which is activated by self-cleavage at a specific serine bond to produce a beta-subunit with a hydroxyl group at its C-terminus and an alpha-subunit with a pyruvoyl group at its N-terminus.</text>
</comment>
<evidence type="ECO:0000256" key="11">
    <source>
        <dbReference type="PIRSR" id="PIRSR006246-2"/>
    </source>
</evidence>
<dbReference type="GO" id="GO:0005829">
    <property type="term" value="C:cytosol"/>
    <property type="evidence" value="ECO:0007669"/>
    <property type="project" value="TreeGrafter"/>
</dbReference>
<evidence type="ECO:0000256" key="3">
    <source>
        <dbReference type="ARBA" id="ARBA00022793"/>
    </source>
</evidence>
<comment type="cofactor">
    <cofactor evidence="9 10">
        <name>pyruvate</name>
        <dbReference type="ChEBI" id="CHEBI:15361"/>
    </cofactor>
    <text evidence="9 10">Binds 1 pyruvoyl group covalently per subunit.</text>
</comment>
<dbReference type="PANTHER" id="PTHR21012:SF0">
    <property type="entry name" value="ASPARTATE 1-DECARBOXYLASE"/>
    <property type="match status" value="1"/>
</dbReference>
<dbReference type="InterPro" id="IPR003190">
    <property type="entry name" value="Asp_decarbox"/>
</dbReference>
<dbReference type="PANTHER" id="PTHR21012">
    <property type="entry name" value="ASPARTATE 1-DECARBOXYLASE"/>
    <property type="match status" value="1"/>
</dbReference>
<dbReference type="Gene3D" id="2.40.40.20">
    <property type="match status" value="1"/>
</dbReference>
<comment type="function">
    <text evidence="9">Catalyzes the pyruvoyl-dependent decarboxylation of aspartate to produce beta-alanine.</text>
</comment>
<dbReference type="InterPro" id="IPR009010">
    <property type="entry name" value="Asp_de-COase-like_dom_sf"/>
</dbReference>
<dbReference type="CDD" id="cd06919">
    <property type="entry name" value="Asp_decarbox"/>
    <property type="match status" value="1"/>
</dbReference>
<name>A0A9Q7EZV3_9BACT</name>
<evidence type="ECO:0000256" key="2">
    <source>
        <dbReference type="ARBA" id="ARBA00022655"/>
    </source>
</evidence>
<feature type="active site" description="Proton donor" evidence="9 10">
    <location>
        <position position="58"/>
    </location>
</feature>
<feature type="binding site" evidence="9 11">
    <location>
        <begin position="73"/>
        <end position="75"/>
    </location>
    <ligand>
        <name>substrate</name>
    </ligand>
</feature>
<sequence length="126" mass="13594">MFLQMLKGKLHGARVTEANLEYRGSISIDRDLMEAAGFLVGEKVLVADMASGNRFETYVIEAPRGSGAICLNGAAARQGTVGDRVIVMAWCLLDGREASTHRPKVVRVDERNAVAEIGEMNGGDSR</sequence>
<evidence type="ECO:0000256" key="7">
    <source>
        <dbReference type="ARBA" id="ARBA00023270"/>
    </source>
</evidence>
<dbReference type="Pfam" id="PF02261">
    <property type="entry name" value="Asp_decarbox"/>
    <property type="match status" value="1"/>
</dbReference>
<evidence type="ECO:0000256" key="8">
    <source>
        <dbReference type="ARBA" id="ARBA00023317"/>
    </source>
</evidence>
<dbReference type="AlphaFoldDB" id="A0A9Q7EZV3"/>
<accession>A0A9Q7EZV3</accession>
<evidence type="ECO:0000256" key="5">
    <source>
        <dbReference type="ARBA" id="ARBA00023145"/>
    </source>
</evidence>
<dbReference type="GO" id="GO:0015940">
    <property type="term" value="P:pantothenate biosynthetic process"/>
    <property type="evidence" value="ECO:0007669"/>
    <property type="project" value="UniProtKB-UniRule"/>
</dbReference>
<evidence type="ECO:0000256" key="6">
    <source>
        <dbReference type="ARBA" id="ARBA00023239"/>
    </source>
</evidence>
<keyword evidence="2 9" id="KW-0566">Pantothenate biosynthesis</keyword>
<evidence type="ECO:0000256" key="9">
    <source>
        <dbReference type="HAMAP-Rule" id="MF_00446"/>
    </source>
</evidence>
<comment type="subunit">
    <text evidence="9">Heterooctamer of four alpha and four beta subunits.</text>
</comment>
<organism evidence="14 15">
    <name type="scientific">Aminithiophilus ramosus</name>
    <dbReference type="NCBI Taxonomy" id="3029084"/>
    <lineage>
        <taxon>Bacteria</taxon>
        <taxon>Thermotogati</taxon>
        <taxon>Synergistota</taxon>
        <taxon>Synergistia</taxon>
        <taxon>Synergistales</taxon>
        <taxon>Aminithiophilaceae</taxon>
        <taxon>Aminithiophilus</taxon>
    </lineage>
</organism>
<dbReference type="KEGG" id="aram:KAR29_01130"/>
<evidence type="ECO:0000256" key="4">
    <source>
        <dbReference type="ARBA" id="ARBA00022813"/>
    </source>
</evidence>
<dbReference type="PIRSF" id="PIRSF006246">
    <property type="entry name" value="Asp_decarbox"/>
    <property type="match status" value="1"/>
</dbReference>
<dbReference type="SUPFAM" id="SSF50692">
    <property type="entry name" value="ADC-like"/>
    <property type="match status" value="1"/>
</dbReference>
<evidence type="ECO:0000313" key="14">
    <source>
        <dbReference type="EMBL" id="QTX32577.1"/>
    </source>
</evidence>
<feature type="chain" id="PRO_5040553478" description="Aspartate 1-decarboxylase beta chain" evidence="9 13">
    <location>
        <begin position="1"/>
        <end position="24"/>
    </location>
</feature>
<keyword evidence="5 9" id="KW-0865">Zymogen</keyword>
<proteinExistence type="inferred from homology"/>
<dbReference type="GO" id="GO:0006523">
    <property type="term" value="P:alanine biosynthetic process"/>
    <property type="evidence" value="ECO:0007669"/>
    <property type="project" value="InterPro"/>
</dbReference>
<evidence type="ECO:0000256" key="12">
    <source>
        <dbReference type="PIRSR" id="PIRSR006246-3"/>
    </source>
</evidence>
<feature type="binding site" evidence="9 11">
    <location>
        <position position="57"/>
    </location>
    <ligand>
        <name>substrate</name>
    </ligand>
</feature>
<comment type="similarity">
    <text evidence="9">Belongs to the PanD family.</text>
</comment>
<dbReference type="Proteomes" id="UP000671879">
    <property type="component" value="Chromosome"/>
</dbReference>
<feature type="active site" description="Schiff-base intermediate with substrate; via pyruvic acid" evidence="9 10">
    <location>
        <position position="25"/>
    </location>
</feature>
<keyword evidence="1 9" id="KW-0963">Cytoplasm</keyword>
<dbReference type="NCBIfam" id="TIGR00223">
    <property type="entry name" value="panD"/>
    <property type="match status" value="1"/>
</dbReference>
<evidence type="ECO:0000313" key="15">
    <source>
        <dbReference type="Proteomes" id="UP000671879"/>
    </source>
</evidence>